<evidence type="ECO:0000256" key="3">
    <source>
        <dbReference type="ARBA" id="ARBA00022801"/>
    </source>
</evidence>
<dbReference type="InterPro" id="IPR050131">
    <property type="entry name" value="Peptidase_S8_subtilisin-like"/>
</dbReference>
<keyword evidence="3" id="KW-0378">Hydrolase</keyword>
<dbReference type="PROSITE" id="PS00138">
    <property type="entry name" value="SUBTILASE_SER"/>
    <property type="match status" value="1"/>
</dbReference>
<dbReference type="AlphaFoldDB" id="A0A0F9Z4F7"/>
<evidence type="ECO:0000256" key="5">
    <source>
        <dbReference type="SAM" id="MobiDB-lite"/>
    </source>
</evidence>
<proteinExistence type="inferred from homology"/>
<sequence length="629" mass="67543">MRPIVRLTALCAALLVLSAMAQAQQVPDAVQNALERQAEQAQERAAERAKERAAERAQEQAQELTQQRVQEQTSEQVVERAVERAQEQAADRAQQQASERTQEQAIGRVQSQTVDRVQGQARAAQNQALDRVQGGQAERVQEQLLERSAQQLERTQQQLERTQQQLERSQQQMERTREQLDNAAGQATGPGRGRGNGVANGPDLPTAAQQAISQLPGQARGRIPGPSPMAQLPERLPVIGDDGDEMFVEIAIEPNIRVLEREWVMLLSEAQREQLIDEAPDLMPYLAQTRTLDALESYLLRFRVPPDLDANDQILDLVPEPLRELIDRNHVYSAQSGAALDNSGGNSGDSPEAGQGAPERNRLTVPMSAVCEDPVAVGVIDSMINTEHPAFARAAGAPPAFVSRQFLQEQVDGVSGHGTAVAGVLVGDGSAYGYDLAPLLPNATVYSASVVYSQDAYHQGATVMHLLEALSWMLEQEQLRVINMSLTGPANRLLEQAIRAVQAQGKLVVAAAGNEGPHADLLYPAAYDGVVTATAVANDHSVYRWAAQGDHVDFAALGVSVPTARGSGDFGRESGTSIAAPVVSAFLACELVSAAQTTGQAREALAARATDLGSSGHDPIYGHGLLHPL</sequence>
<dbReference type="GO" id="GO:0006508">
    <property type="term" value="P:proteolysis"/>
    <property type="evidence" value="ECO:0007669"/>
    <property type="project" value="UniProtKB-KW"/>
</dbReference>
<feature type="region of interest" description="Disordered" evidence="5">
    <location>
        <begin position="337"/>
        <end position="365"/>
    </location>
</feature>
<dbReference type="Pfam" id="PF00082">
    <property type="entry name" value="Peptidase_S8"/>
    <property type="match status" value="1"/>
</dbReference>
<feature type="compositionally biased region" description="Gly residues" evidence="5">
    <location>
        <begin position="188"/>
        <end position="198"/>
    </location>
</feature>
<organism evidence="7">
    <name type="scientific">marine sediment metagenome</name>
    <dbReference type="NCBI Taxonomy" id="412755"/>
    <lineage>
        <taxon>unclassified sequences</taxon>
        <taxon>metagenomes</taxon>
        <taxon>ecological metagenomes</taxon>
    </lineage>
</organism>
<feature type="region of interest" description="Disordered" evidence="5">
    <location>
        <begin position="155"/>
        <end position="201"/>
    </location>
</feature>
<dbReference type="InterPro" id="IPR000209">
    <property type="entry name" value="Peptidase_S8/S53_dom"/>
</dbReference>
<feature type="domain" description="Peptidase S8/S53" evidence="6">
    <location>
        <begin position="375"/>
        <end position="624"/>
    </location>
</feature>
<feature type="region of interest" description="Disordered" evidence="5">
    <location>
        <begin position="41"/>
        <end position="111"/>
    </location>
</feature>
<dbReference type="InterPro" id="IPR023828">
    <property type="entry name" value="Peptidase_S8_Ser-AS"/>
</dbReference>
<evidence type="ECO:0000256" key="4">
    <source>
        <dbReference type="ARBA" id="ARBA00022825"/>
    </source>
</evidence>
<feature type="compositionally biased region" description="Basic and acidic residues" evidence="5">
    <location>
        <begin position="41"/>
        <end position="58"/>
    </location>
</feature>
<dbReference type="PANTHER" id="PTHR43806">
    <property type="entry name" value="PEPTIDASE S8"/>
    <property type="match status" value="1"/>
</dbReference>
<dbReference type="PROSITE" id="PS51892">
    <property type="entry name" value="SUBTILASE"/>
    <property type="match status" value="1"/>
</dbReference>
<dbReference type="CDD" id="cd05561">
    <property type="entry name" value="Peptidases_S8_4"/>
    <property type="match status" value="1"/>
</dbReference>
<evidence type="ECO:0000256" key="2">
    <source>
        <dbReference type="ARBA" id="ARBA00022670"/>
    </source>
</evidence>
<feature type="compositionally biased region" description="Basic and acidic residues" evidence="5">
    <location>
        <begin position="77"/>
        <end position="90"/>
    </location>
</feature>
<name>A0A0F9Z4F7_9ZZZZ</name>
<dbReference type="PROSITE" id="PS00137">
    <property type="entry name" value="SUBTILASE_HIS"/>
    <property type="match status" value="1"/>
</dbReference>
<dbReference type="SUPFAM" id="SSF52743">
    <property type="entry name" value="Subtilisin-like"/>
    <property type="match status" value="1"/>
</dbReference>
<dbReference type="PRINTS" id="PR00723">
    <property type="entry name" value="SUBTILISIN"/>
</dbReference>
<keyword evidence="4" id="KW-0720">Serine protease</keyword>
<evidence type="ECO:0000259" key="6">
    <source>
        <dbReference type="Pfam" id="PF00082"/>
    </source>
</evidence>
<gene>
    <name evidence="7" type="ORF">LCGC14_0000970</name>
</gene>
<feature type="compositionally biased region" description="Low complexity" evidence="5">
    <location>
        <begin position="59"/>
        <end position="76"/>
    </location>
</feature>
<accession>A0A0F9Z4F7</accession>
<comment type="similarity">
    <text evidence="1">Belongs to the peptidase S8 family.</text>
</comment>
<comment type="caution">
    <text evidence="7">The sequence shown here is derived from an EMBL/GenBank/DDBJ whole genome shotgun (WGS) entry which is preliminary data.</text>
</comment>
<dbReference type="InterPro" id="IPR022398">
    <property type="entry name" value="Peptidase_S8_His-AS"/>
</dbReference>
<protein>
    <recommendedName>
        <fullName evidence="6">Peptidase S8/S53 domain-containing protein</fullName>
    </recommendedName>
</protein>
<dbReference type="InterPro" id="IPR015500">
    <property type="entry name" value="Peptidase_S8_subtilisin-rel"/>
</dbReference>
<keyword evidence="2" id="KW-0645">Protease</keyword>
<reference evidence="7" key="1">
    <citation type="journal article" date="2015" name="Nature">
        <title>Complex archaea that bridge the gap between prokaryotes and eukaryotes.</title>
        <authorList>
            <person name="Spang A."/>
            <person name="Saw J.H."/>
            <person name="Jorgensen S.L."/>
            <person name="Zaremba-Niedzwiedzka K."/>
            <person name="Martijn J."/>
            <person name="Lind A.E."/>
            <person name="van Eijk R."/>
            <person name="Schleper C."/>
            <person name="Guy L."/>
            <person name="Ettema T.J."/>
        </authorList>
    </citation>
    <scope>NUCLEOTIDE SEQUENCE</scope>
</reference>
<dbReference type="GO" id="GO:0004252">
    <property type="term" value="F:serine-type endopeptidase activity"/>
    <property type="evidence" value="ECO:0007669"/>
    <property type="project" value="InterPro"/>
</dbReference>
<feature type="compositionally biased region" description="Low complexity" evidence="5">
    <location>
        <begin position="155"/>
        <end position="172"/>
    </location>
</feature>
<dbReference type="Gene3D" id="3.40.50.200">
    <property type="entry name" value="Peptidase S8/S53 domain"/>
    <property type="match status" value="1"/>
</dbReference>
<dbReference type="EMBL" id="LAZR01000001">
    <property type="protein sequence ID" value="KKO12089.1"/>
    <property type="molecule type" value="Genomic_DNA"/>
</dbReference>
<dbReference type="InterPro" id="IPR036852">
    <property type="entry name" value="Peptidase_S8/S53_dom_sf"/>
</dbReference>
<evidence type="ECO:0000313" key="7">
    <source>
        <dbReference type="EMBL" id="KKO12089.1"/>
    </source>
</evidence>
<dbReference type="PANTHER" id="PTHR43806:SF11">
    <property type="entry name" value="CEREVISIN-RELATED"/>
    <property type="match status" value="1"/>
</dbReference>
<evidence type="ECO:0000256" key="1">
    <source>
        <dbReference type="ARBA" id="ARBA00011073"/>
    </source>
</evidence>